<protein>
    <submittedName>
        <fullName evidence="2">Reverse transcriptase domain-containing protein</fullName>
    </submittedName>
</protein>
<dbReference type="EMBL" id="BKCJ010142759">
    <property type="protein sequence ID" value="GEX97398.1"/>
    <property type="molecule type" value="Genomic_DNA"/>
</dbReference>
<comment type="caution">
    <text evidence="2">The sequence shown here is derived from an EMBL/GenBank/DDBJ whole genome shotgun (WGS) entry which is preliminary data.</text>
</comment>
<keyword evidence="2" id="KW-0808">Transferase</keyword>
<keyword evidence="2" id="KW-0548">Nucleotidyltransferase</keyword>
<proteinExistence type="predicted"/>
<dbReference type="GO" id="GO:0003964">
    <property type="term" value="F:RNA-directed DNA polymerase activity"/>
    <property type="evidence" value="ECO:0007669"/>
    <property type="project" value="UniProtKB-KW"/>
</dbReference>
<dbReference type="AlphaFoldDB" id="A0A699HKE1"/>
<keyword evidence="2" id="KW-0695">RNA-directed DNA polymerase</keyword>
<gene>
    <name evidence="2" type="ORF">Tci_369373</name>
</gene>
<feature type="compositionally biased region" description="Basic residues" evidence="1">
    <location>
        <begin position="250"/>
        <end position="259"/>
    </location>
</feature>
<reference evidence="2" key="1">
    <citation type="journal article" date="2019" name="Sci. Rep.">
        <title>Draft genome of Tanacetum cinerariifolium, the natural source of mosquito coil.</title>
        <authorList>
            <person name="Yamashiro T."/>
            <person name="Shiraishi A."/>
            <person name="Satake H."/>
            <person name="Nakayama K."/>
        </authorList>
    </citation>
    <scope>NUCLEOTIDE SEQUENCE</scope>
</reference>
<sequence length="817" mass="92311">IVPELDSLINGASIECNDQEKEENVNSTNNVNAAGTNGVNAVGENISSELLFDLDMPALEDICTFNITTPKFSSIMPPKRTSTSAAPPMTQTAIKKLVGDSVSAALETQAATMANTDNTNSNCTEDCKVKYATGTLTEEALSWWNSFAQHIGIEESYKITWTEFKNLLIKKFQSWQTLMEVFIGGLPRSIEGNVTASKPQTLEEAITITQRLMDQVTEHNSMQKTNDHKRKFDDRKNTTTNNNYHNNHNNGHHQQHNRRHETFRAYAATPTRNRSWIEAMQEELLQFKLQEVLTLVDLPNRKRAIGTKWVFRNKKDERGIVIRNKARLLMLPLKTLWCTKWMSKVLFSMERLKKRCMYVNHQDLKIQTFSVEYTRLKKHCMDYIKLPEPVNPTIYDSCIEQFCSTVMTKTINEESQIHAKVDDKEIIITESSVRRDLRLADEDGVDCFPNSTIFENLKLMGAATTASSLDTEQNSGNIDKIQSKATPNEASYPRTTLGGGPRCQEAMRDAIAQTRFENVSKLSNDLLLARGNILRSDKDSIKLNELMKLYTNLQLRVLALKKTKTTQALEITSLKRRVKKLEKSQRSRTHKLKRLYKVGLTARVDSSEDEQNIGEDASKQGRIEAIDADEDITLVNDQADAEMFDVTNLHGEEVFVEEEDVDKEVNDEIQKVVEEVFKDINTVKLIVDVAQVNVAGKVNAASIATTNSAAATITIDEVNLAKTLTELKASKPKVKRVVIQDPSETTTATTTKTISSKSHDKGKGIMVEELVKPKKKEQIKPDEEVALKLQAEFEEEQRLAREKAQKELEANIYLIET</sequence>
<organism evidence="2">
    <name type="scientific">Tanacetum cinerariifolium</name>
    <name type="common">Dalmatian daisy</name>
    <name type="synonym">Chrysanthemum cinerariifolium</name>
    <dbReference type="NCBI Taxonomy" id="118510"/>
    <lineage>
        <taxon>Eukaryota</taxon>
        <taxon>Viridiplantae</taxon>
        <taxon>Streptophyta</taxon>
        <taxon>Embryophyta</taxon>
        <taxon>Tracheophyta</taxon>
        <taxon>Spermatophyta</taxon>
        <taxon>Magnoliopsida</taxon>
        <taxon>eudicotyledons</taxon>
        <taxon>Gunneridae</taxon>
        <taxon>Pentapetalae</taxon>
        <taxon>asterids</taxon>
        <taxon>campanulids</taxon>
        <taxon>Asterales</taxon>
        <taxon>Asteraceae</taxon>
        <taxon>Asteroideae</taxon>
        <taxon>Anthemideae</taxon>
        <taxon>Anthemidinae</taxon>
        <taxon>Tanacetum</taxon>
    </lineage>
</organism>
<feature type="non-terminal residue" evidence="2">
    <location>
        <position position="1"/>
    </location>
</feature>
<evidence type="ECO:0000256" key="1">
    <source>
        <dbReference type="SAM" id="MobiDB-lite"/>
    </source>
</evidence>
<evidence type="ECO:0000313" key="2">
    <source>
        <dbReference type="EMBL" id="GEX97398.1"/>
    </source>
</evidence>
<name>A0A699HKE1_TANCI</name>
<feature type="compositionally biased region" description="Low complexity" evidence="1">
    <location>
        <begin position="238"/>
        <end position="249"/>
    </location>
</feature>
<accession>A0A699HKE1</accession>
<feature type="region of interest" description="Disordered" evidence="1">
    <location>
        <begin position="219"/>
        <end position="259"/>
    </location>
</feature>